<evidence type="ECO:0000313" key="1">
    <source>
        <dbReference type="EMBL" id="QBK86477.1"/>
    </source>
</evidence>
<reference evidence="1" key="1">
    <citation type="journal article" date="2019" name="MBio">
        <title>Virus Genomes from Deep Sea Sediments Expand the Ocean Megavirome and Support Independent Origins of Viral Gigantism.</title>
        <authorList>
            <person name="Backstrom D."/>
            <person name="Yutin N."/>
            <person name="Jorgensen S.L."/>
            <person name="Dharamshi J."/>
            <person name="Homa F."/>
            <person name="Zaremba-Niedwiedzka K."/>
            <person name="Spang A."/>
            <person name="Wolf Y.I."/>
            <person name="Koonin E.V."/>
            <person name="Ettema T.J."/>
        </authorList>
    </citation>
    <scope>NUCLEOTIDE SEQUENCE</scope>
</reference>
<dbReference type="EMBL" id="MK500334">
    <property type="protein sequence ID" value="QBK86477.1"/>
    <property type="molecule type" value="Genomic_DNA"/>
</dbReference>
<name>A0A481YU61_9VIRU</name>
<organism evidence="1">
    <name type="scientific">Marseillevirus LCMAC102</name>
    <dbReference type="NCBI Taxonomy" id="2506603"/>
    <lineage>
        <taxon>Viruses</taxon>
        <taxon>Varidnaviria</taxon>
        <taxon>Bamfordvirae</taxon>
        <taxon>Nucleocytoviricota</taxon>
        <taxon>Megaviricetes</taxon>
        <taxon>Pimascovirales</taxon>
        <taxon>Pimascovirales incertae sedis</taxon>
        <taxon>Marseilleviridae</taxon>
    </lineage>
</organism>
<gene>
    <name evidence="1" type="ORF">LCMAC102_02720</name>
</gene>
<sequence length="111" mass="12356">MGNNKMKVSTTLILTIVVAVIILFWGSQRSAYTQPPGNHRPDPGDFLLTTGEGGMMEEMTDISNLTVELCEECVSHCMLWRSLHDLSKDHAECLNYCNVECNPQTGLKVIL</sequence>
<accession>A0A481YU61</accession>
<proteinExistence type="predicted"/>
<protein>
    <submittedName>
        <fullName evidence="1">Uncharacterized protein</fullName>
    </submittedName>
</protein>